<sequence length="159" mass="17032">MVRLIPEVAANDHFGSMQLAMALFISVTALVALCAKAKHGRRAPQQINETNYKEITGGSKKLVPSISSISNKAIPFVHKNKGGRENCSQGDEVEDGFGEGGVWQRSILMGDKCQPPEFSGAIYYDSSGNQLSELPPRSPRVASPMPMPSFLSPVAGDAN</sequence>
<evidence type="ECO:0000313" key="3">
    <source>
        <dbReference type="Proteomes" id="UP000515124"/>
    </source>
</evidence>
<organism evidence="3 4">
    <name type="scientific">Prunus avium</name>
    <name type="common">Cherry</name>
    <name type="synonym">Cerasus avium</name>
    <dbReference type="NCBI Taxonomy" id="42229"/>
    <lineage>
        <taxon>Eukaryota</taxon>
        <taxon>Viridiplantae</taxon>
        <taxon>Streptophyta</taxon>
        <taxon>Embryophyta</taxon>
        <taxon>Tracheophyta</taxon>
        <taxon>Spermatophyta</taxon>
        <taxon>Magnoliopsida</taxon>
        <taxon>eudicotyledons</taxon>
        <taxon>Gunneridae</taxon>
        <taxon>Pentapetalae</taxon>
        <taxon>rosids</taxon>
        <taxon>fabids</taxon>
        <taxon>Rosales</taxon>
        <taxon>Rosaceae</taxon>
        <taxon>Amygdaloideae</taxon>
        <taxon>Amygdaleae</taxon>
        <taxon>Prunus</taxon>
    </lineage>
</organism>
<feature type="region of interest" description="Disordered" evidence="1">
    <location>
        <begin position="129"/>
        <end position="159"/>
    </location>
</feature>
<dbReference type="KEGG" id="pavi:110744277"/>
<keyword evidence="3" id="KW-1185">Reference proteome</keyword>
<dbReference type="Gramene" id="Pav_sc0003685.1_g040.1.mk:mrna">
    <property type="protein sequence ID" value="Pav_sc0003685.1_g040.1.mk:CDS:1"/>
    <property type="gene ID" value="Pav_sc0003685.1_g040.1.mk"/>
</dbReference>
<protein>
    <submittedName>
        <fullName evidence="4">Uncharacterized protein LOC110744277</fullName>
    </submittedName>
</protein>
<name>A0A6P5RAW0_PRUAV</name>
<dbReference type="GeneID" id="110744277"/>
<gene>
    <name evidence="4" type="primary">LOC110744277</name>
</gene>
<keyword evidence="2" id="KW-0812">Transmembrane</keyword>
<dbReference type="PANTHER" id="PTHR33237">
    <property type="entry name" value="F2P16.13 PROTEIN-RELATED"/>
    <property type="match status" value="1"/>
</dbReference>
<dbReference type="RefSeq" id="XP_021799937.1">
    <property type="nucleotide sequence ID" value="XM_021944245.1"/>
</dbReference>
<evidence type="ECO:0000256" key="1">
    <source>
        <dbReference type="SAM" id="MobiDB-lite"/>
    </source>
</evidence>
<evidence type="ECO:0000256" key="2">
    <source>
        <dbReference type="SAM" id="Phobius"/>
    </source>
</evidence>
<evidence type="ECO:0000313" key="4">
    <source>
        <dbReference type="RefSeq" id="XP_021799937.1"/>
    </source>
</evidence>
<reference evidence="4" key="1">
    <citation type="submission" date="2025-08" db="UniProtKB">
        <authorList>
            <consortium name="RefSeq"/>
        </authorList>
    </citation>
    <scope>IDENTIFICATION</scope>
</reference>
<dbReference type="AlphaFoldDB" id="A0A6P5RAW0"/>
<dbReference type="Proteomes" id="UP000515124">
    <property type="component" value="Unplaced"/>
</dbReference>
<proteinExistence type="predicted"/>
<feature type="transmembrane region" description="Helical" evidence="2">
    <location>
        <begin position="16"/>
        <end position="35"/>
    </location>
</feature>
<keyword evidence="2" id="KW-0472">Membrane</keyword>
<accession>A0A6P5RAW0</accession>
<keyword evidence="2" id="KW-1133">Transmembrane helix</keyword>
<dbReference type="PANTHER" id="PTHR33237:SF50">
    <property type="entry name" value="TRANSMEMBRANE PROTEIN"/>
    <property type="match status" value="1"/>
</dbReference>